<dbReference type="RefSeq" id="WP_020373048.1">
    <property type="nucleotide sequence ID" value="NZ_FWWY01000001.1"/>
</dbReference>
<dbReference type="UniPathway" id="UPA00034">
    <property type="reaction ID" value="UER00015"/>
</dbReference>
<evidence type="ECO:0000256" key="3">
    <source>
        <dbReference type="ARBA" id="ARBA00004986"/>
    </source>
</evidence>
<dbReference type="OrthoDB" id="9799110at2"/>
<evidence type="ECO:0000256" key="8">
    <source>
        <dbReference type="ARBA" id="ARBA00022741"/>
    </source>
</evidence>
<evidence type="ECO:0000256" key="9">
    <source>
        <dbReference type="ARBA" id="ARBA00022777"/>
    </source>
</evidence>
<keyword evidence="10 14" id="KW-0067">ATP-binding</keyword>
<dbReference type="STRING" id="28034.BFX07_13050"/>
<reference evidence="20" key="1">
    <citation type="submission" date="2017-04" db="EMBL/GenBank/DDBJ databases">
        <authorList>
            <person name="Varghese N."/>
            <person name="Submissions S."/>
        </authorList>
    </citation>
    <scope>NUCLEOTIDE SEQUENCE [LARGE SCALE GENOMIC DNA]</scope>
    <source>
        <strain evidence="20">DSM 9293</strain>
    </source>
</reference>
<evidence type="ECO:0000259" key="18">
    <source>
        <dbReference type="Pfam" id="PF13840"/>
    </source>
</evidence>
<dbReference type="GO" id="GO:0019877">
    <property type="term" value="P:diaminopimelate biosynthetic process"/>
    <property type="evidence" value="ECO:0007669"/>
    <property type="project" value="UniProtKB-KW"/>
</dbReference>
<feature type="binding site" evidence="14">
    <location>
        <begin position="177"/>
        <end position="178"/>
    </location>
    <ligand>
        <name>ATP</name>
        <dbReference type="ChEBI" id="CHEBI:30616"/>
    </ligand>
</feature>
<evidence type="ECO:0000256" key="5">
    <source>
        <dbReference type="ARBA" id="ARBA00010122"/>
    </source>
</evidence>
<dbReference type="Proteomes" id="UP000192660">
    <property type="component" value="Unassembled WGS sequence"/>
</dbReference>
<comment type="pathway">
    <text evidence="4 16">Amino-acid biosynthesis; L-threonine biosynthesis; L-threonine from L-aspartate: step 1/5.</text>
</comment>
<dbReference type="EC" id="2.7.2.4" evidence="15"/>
<comment type="catalytic activity">
    <reaction evidence="13 15">
        <text>L-aspartate + ATP = 4-phospho-L-aspartate + ADP</text>
        <dbReference type="Rhea" id="RHEA:23776"/>
        <dbReference type="ChEBI" id="CHEBI:29991"/>
        <dbReference type="ChEBI" id="CHEBI:30616"/>
        <dbReference type="ChEBI" id="CHEBI:57535"/>
        <dbReference type="ChEBI" id="CHEBI:456216"/>
        <dbReference type="EC" id="2.7.2.4"/>
    </reaction>
</comment>
<feature type="binding site" evidence="14">
    <location>
        <position position="188"/>
    </location>
    <ligand>
        <name>ATP</name>
        <dbReference type="ChEBI" id="CHEBI:30616"/>
    </ligand>
</feature>
<dbReference type="Pfam" id="PF00696">
    <property type="entry name" value="AA_kinase"/>
    <property type="match status" value="1"/>
</dbReference>
<dbReference type="Gene3D" id="3.30.2130.10">
    <property type="entry name" value="VC0802-like"/>
    <property type="match status" value="1"/>
</dbReference>
<dbReference type="PROSITE" id="PS00324">
    <property type="entry name" value="ASPARTOKINASE"/>
    <property type="match status" value="1"/>
</dbReference>
<keyword evidence="11" id="KW-0220">Diaminopimelate biosynthesis</keyword>
<dbReference type="PANTHER" id="PTHR21499:SF3">
    <property type="entry name" value="ASPARTOKINASE"/>
    <property type="match status" value="1"/>
</dbReference>
<evidence type="ECO:0000259" key="17">
    <source>
        <dbReference type="Pfam" id="PF00696"/>
    </source>
</evidence>
<dbReference type="UniPathway" id="UPA00050">
    <property type="reaction ID" value="UER00461"/>
</dbReference>
<evidence type="ECO:0000256" key="4">
    <source>
        <dbReference type="ARBA" id="ARBA00005139"/>
    </source>
</evidence>
<proteinExistence type="inferred from homology"/>
<feature type="domain" description="CASTOR ACT" evidence="18">
    <location>
        <begin position="338"/>
        <end position="400"/>
    </location>
</feature>
<dbReference type="SUPFAM" id="SSF53633">
    <property type="entry name" value="Carbamate kinase-like"/>
    <property type="match status" value="1"/>
</dbReference>
<feature type="binding site" evidence="14">
    <location>
        <begin position="7"/>
        <end position="10"/>
    </location>
    <ligand>
        <name>ATP</name>
        <dbReference type="ChEBI" id="CHEBI:30616"/>
    </ligand>
</feature>
<dbReference type="InterPro" id="IPR018042">
    <property type="entry name" value="Aspartate_kinase_CS"/>
</dbReference>
<evidence type="ECO:0000256" key="16">
    <source>
        <dbReference type="RuleBase" id="RU004249"/>
    </source>
</evidence>
<dbReference type="InterPro" id="IPR036393">
    <property type="entry name" value="AceGlu_kinase-like_sf"/>
</dbReference>
<feature type="binding site" evidence="14">
    <location>
        <position position="52"/>
    </location>
    <ligand>
        <name>substrate</name>
    </ligand>
</feature>
<evidence type="ECO:0000256" key="11">
    <source>
        <dbReference type="ARBA" id="ARBA00022915"/>
    </source>
</evidence>
<comment type="pathway">
    <text evidence="2 16">Amino-acid biosynthesis; L-lysine biosynthesis via DAP pathway; (S)-tetrahydrodipicolinate from L-aspartate: step 1/4.</text>
</comment>
<dbReference type="InterPro" id="IPR001048">
    <property type="entry name" value="Asp/Glu/Uridylate_kinase"/>
</dbReference>
<comment type="similarity">
    <text evidence="5 15">Belongs to the aspartokinase family.</text>
</comment>
<dbReference type="GO" id="GO:0009089">
    <property type="term" value="P:lysine biosynthetic process via diaminopimelate"/>
    <property type="evidence" value="ECO:0007669"/>
    <property type="project" value="UniProtKB-UniPathway"/>
</dbReference>
<keyword evidence="20" id="KW-1185">Reference proteome</keyword>
<dbReference type="GO" id="GO:0005829">
    <property type="term" value="C:cytosol"/>
    <property type="evidence" value="ECO:0007669"/>
    <property type="project" value="TreeGrafter"/>
</dbReference>
<dbReference type="NCBIfam" id="NF006068">
    <property type="entry name" value="PRK08210.1"/>
    <property type="match status" value="1"/>
</dbReference>
<protein>
    <recommendedName>
        <fullName evidence="15">Aspartokinase</fullName>
        <ecNumber evidence="15">2.7.2.4</ecNumber>
    </recommendedName>
</protein>
<comment type="pathway">
    <text evidence="3 16">Amino-acid biosynthesis; L-methionine biosynthesis via de novo pathway; L-homoserine from L-aspartate: step 1/3.</text>
</comment>
<dbReference type="Gene3D" id="3.40.1160.10">
    <property type="entry name" value="Acetylglutamate kinase-like"/>
    <property type="match status" value="1"/>
</dbReference>
<dbReference type="GO" id="GO:0009088">
    <property type="term" value="P:threonine biosynthetic process"/>
    <property type="evidence" value="ECO:0007669"/>
    <property type="project" value="UniProtKB-UniPathway"/>
</dbReference>
<evidence type="ECO:0000256" key="14">
    <source>
        <dbReference type="PIRSR" id="PIRSR000726-1"/>
    </source>
</evidence>
<dbReference type="GO" id="GO:0009090">
    <property type="term" value="P:homoserine biosynthetic process"/>
    <property type="evidence" value="ECO:0007669"/>
    <property type="project" value="TreeGrafter"/>
</dbReference>
<name>A0A1W1WK27_SULTA</name>
<evidence type="ECO:0000256" key="1">
    <source>
        <dbReference type="ARBA" id="ARBA00003121"/>
    </source>
</evidence>
<sequence length="411" mass="44423">MAIVIQKFGGTSVRDASRRDVVAQWVVKAIEAGDQVVVVVSAMGRRGDPYATDTLLDLITDADLTPAAERDLLLSCGEIISAVVLASHLRRQDIPVKVLTGGEAGIITDGNFGDARILEVQPKVLQNLLQDGVVPVVAGFQGRTVEGRVTTLGRGGSDTTAVALGAALHAVVVDIFTDVDGIKTADPRIVPDARTISQLDYDEIFQLANLGARVIHPRAVEIGRQFSVPIRVRSTFSESQGTLIAPGQGTLDPWGHRDPDHAVTGITQLDHLMQFRVTPPPAMHKDWAYHLFMSLGENGVSVDLINLFPDQVYFCVPPEKTQITEQTLKDIGFGYEAYDDRAKVSIVGSAIQGLPGVVGRVMAAMAQSQIEILQSADSHSTITLLLHRRNMEKAVAALHKQFHLDEEVPKT</sequence>
<dbReference type="InterPro" id="IPR005260">
    <property type="entry name" value="Asp_kin_monofn"/>
</dbReference>
<evidence type="ECO:0000256" key="12">
    <source>
        <dbReference type="ARBA" id="ARBA00023154"/>
    </source>
</evidence>
<dbReference type="Pfam" id="PF13840">
    <property type="entry name" value="ACT_7"/>
    <property type="match status" value="1"/>
</dbReference>
<feature type="domain" description="Aspartate/glutamate/uridylate kinase" evidence="17">
    <location>
        <begin position="3"/>
        <end position="234"/>
    </location>
</feature>
<dbReference type="GO" id="GO:0005524">
    <property type="term" value="F:ATP binding"/>
    <property type="evidence" value="ECO:0007669"/>
    <property type="project" value="UniProtKB-KW"/>
</dbReference>
<dbReference type="GO" id="GO:0004072">
    <property type="term" value="F:aspartate kinase activity"/>
    <property type="evidence" value="ECO:0007669"/>
    <property type="project" value="UniProtKB-EC"/>
</dbReference>
<accession>A0A1W1WK27</accession>
<dbReference type="AlphaFoldDB" id="A0A1W1WK27"/>
<feature type="binding site" evidence="14">
    <location>
        <position position="78"/>
    </location>
    <ligand>
        <name>substrate</name>
    </ligand>
</feature>
<dbReference type="PIRSF" id="PIRSF000726">
    <property type="entry name" value="Asp_kin"/>
    <property type="match status" value="1"/>
</dbReference>
<evidence type="ECO:0000313" key="20">
    <source>
        <dbReference type="Proteomes" id="UP000192660"/>
    </source>
</evidence>
<keyword evidence="9 15" id="KW-0418">Kinase</keyword>
<dbReference type="SUPFAM" id="SSF55021">
    <property type="entry name" value="ACT-like"/>
    <property type="match status" value="2"/>
</dbReference>
<comment type="function">
    <text evidence="1">Catalyzes the phosphorylation of the beta-carboxyl group of aspartic acid with ATP to yield 4-phospho-L-aspartate, which is involved in the branched biosynthetic pathway leading to the biosynthesis of amino acids threonine, isoleucine and methionine.</text>
</comment>
<gene>
    <name evidence="19" type="ORF">SAMN00768000_2919</name>
</gene>
<evidence type="ECO:0000256" key="13">
    <source>
        <dbReference type="ARBA" id="ARBA00047872"/>
    </source>
</evidence>
<evidence type="ECO:0000256" key="2">
    <source>
        <dbReference type="ARBA" id="ARBA00004766"/>
    </source>
</evidence>
<evidence type="ECO:0000256" key="10">
    <source>
        <dbReference type="ARBA" id="ARBA00022840"/>
    </source>
</evidence>
<dbReference type="UniPathway" id="UPA00051">
    <property type="reaction ID" value="UER00462"/>
</dbReference>
<keyword evidence="8 14" id="KW-0547">Nucleotide-binding</keyword>
<dbReference type="InterPro" id="IPR027795">
    <property type="entry name" value="CASTOR_ACT_dom"/>
</dbReference>
<keyword evidence="6 16" id="KW-0028">Amino-acid biosynthesis</keyword>
<dbReference type="InterPro" id="IPR045865">
    <property type="entry name" value="ACT-like_dom_sf"/>
</dbReference>
<dbReference type="EMBL" id="FWWY01000001">
    <property type="protein sequence ID" value="SMC06627.1"/>
    <property type="molecule type" value="Genomic_DNA"/>
</dbReference>
<dbReference type="InterPro" id="IPR001341">
    <property type="entry name" value="Asp_kinase"/>
</dbReference>
<keyword evidence="12" id="KW-0457">Lysine biosynthesis</keyword>
<organism evidence="19 20">
    <name type="scientific">Sulfobacillus thermosulfidooxidans (strain DSM 9293 / VKM B-1269 / AT-1)</name>
    <dbReference type="NCBI Taxonomy" id="929705"/>
    <lineage>
        <taxon>Bacteria</taxon>
        <taxon>Bacillati</taxon>
        <taxon>Bacillota</taxon>
        <taxon>Clostridia</taxon>
        <taxon>Eubacteriales</taxon>
        <taxon>Clostridiales Family XVII. Incertae Sedis</taxon>
        <taxon>Sulfobacillus</taxon>
    </lineage>
</organism>
<keyword evidence="7 15" id="KW-0808">Transferase</keyword>
<dbReference type="PANTHER" id="PTHR21499">
    <property type="entry name" value="ASPARTATE KINASE"/>
    <property type="match status" value="1"/>
</dbReference>
<evidence type="ECO:0000313" key="19">
    <source>
        <dbReference type="EMBL" id="SMC06627.1"/>
    </source>
</evidence>
<evidence type="ECO:0000256" key="7">
    <source>
        <dbReference type="ARBA" id="ARBA00022679"/>
    </source>
</evidence>
<evidence type="ECO:0000256" key="6">
    <source>
        <dbReference type="ARBA" id="ARBA00022605"/>
    </source>
</evidence>
<evidence type="ECO:0000256" key="15">
    <source>
        <dbReference type="RuleBase" id="RU003448"/>
    </source>
</evidence>
<dbReference type="NCBIfam" id="TIGR00657">
    <property type="entry name" value="asp_kinases"/>
    <property type="match status" value="1"/>
</dbReference>